<gene>
    <name evidence="2" type="ORF">ACAT0790_LOCUS46831</name>
</gene>
<dbReference type="InterPro" id="IPR020843">
    <property type="entry name" value="ER"/>
</dbReference>
<dbReference type="SUPFAM" id="SSF51735">
    <property type="entry name" value="NAD(P)-binding Rossmann-fold domains"/>
    <property type="match status" value="1"/>
</dbReference>
<organism evidence="2">
    <name type="scientific">Alexandrium catenella</name>
    <name type="common">Red tide dinoflagellate</name>
    <name type="synonym">Gonyaulax catenella</name>
    <dbReference type="NCBI Taxonomy" id="2925"/>
    <lineage>
        <taxon>Eukaryota</taxon>
        <taxon>Sar</taxon>
        <taxon>Alveolata</taxon>
        <taxon>Dinophyceae</taxon>
        <taxon>Gonyaulacales</taxon>
        <taxon>Pyrocystaceae</taxon>
        <taxon>Alexandrium</taxon>
    </lineage>
</organism>
<dbReference type="PANTHER" id="PTHR44013:SF1">
    <property type="entry name" value="ZINC-TYPE ALCOHOL DEHYDROGENASE-LIKE PROTEIN C16A3.02C"/>
    <property type="match status" value="1"/>
</dbReference>
<sequence length="320" mass="33614">MAAAVVAGPLGSCQDPTFKTCDPHFERLQVAQVPLPHPGFGQALVQVEASSVNPSDWKFMFMYQGIIGKDFTGKVVASVFPCDLKAGALVWGDAVKNGGLAEYIAMDCRKLGIRPAGWTAAQAGVLPHVGLASLQALTMAGAPWQAGPTVLVLGGSGGTGHVGVQLARALGASRVVTTCSAEHEDGMRSLGVDQVIDYHTQNWWEVLTSVDVIFDTVGQDHTGEHAYAILNNGGFLVTLADGPLVLASPATAQSRPQVSQAFSALMDYPRGSLDTLKKMADDGVLKVLISKTYDLGHVLDALEASRAGHAWGKISVEVAR</sequence>
<dbReference type="EMBL" id="HBGE01078272">
    <property type="protein sequence ID" value="CAD9170062.1"/>
    <property type="molecule type" value="Transcribed_RNA"/>
</dbReference>
<dbReference type="Pfam" id="PF08240">
    <property type="entry name" value="ADH_N"/>
    <property type="match status" value="1"/>
</dbReference>
<protein>
    <recommendedName>
        <fullName evidence="1">Enoyl reductase (ER) domain-containing protein</fullName>
    </recommendedName>
</protein>
<proteinExistence type="predicted"/>
<reference evidence="2" key="1">
    <citation type="submission" date="2021-01" db="EMBL/GenBank/DDBJ databases">
        <authorList>
            <person name="Corre E."/>
            <person name="Pelletier E."/>
            <person name="Niang G."/>
            <person name="Scheremetjew M."/>
            <person name="Finn R."/>
            <person name="Kale V."/>
            <person name="Holt S."/>
            <person name="Cochrane G."/>
            <person name="Meng A."/>
            <person name="Brown T."/>
            <person name="Cohen L."/>
        </authorList>
    </citation>
    <scope>NUCLEOTIDE SEQUENCE</scope>
    <source>
        <strain evidence="2">OF101</strain>
    </source>
</reference>
<dbReference type="CDD" id="cd05289">
    <property type="entry name" value="MDR_like_2"/>
    <property type="match status" value="1"/>
</dbReference>
<dbReference type="GO" id="GO:0016491">
    <property type="term" value="F:oxidoreductase activity"/>
    <property type="evidence" value="ECO:0007669"/>
    <property type="project" value="InterPro"/>
</dbReference>
<dbReference type="Gene3D" id="3.40.50.720">
    <property type="entry name" value="NAD(P)-binding Rossmann-like Domain"/>
    <property type="match status" value="1"/>
</dbReference>
<dbReference type="Gene3D" id="3.90.180.10">
    <property type="entry name" value="Medium-chain alcohol dehydrogenases, catalytic domain"/>
    <property type="match status" value="1"/>
</dbReference>
<evidence type="ECO:0000313" key="2">
    <source>
        <dbReference type="EMBL" id="CAD9170062.1"/>
    </source>
</evidence>
<dbReference type="InterPro" id="IPR036291">
    <property type="entry name" value="NAD(P)-bd_dom_sf"/>
</dbReference>
<dbReference type="Pfam" id="PF13602">
    <property type="entry name" value="ADH_zinc_N_2"/>
    <property type="match status" value="1"/>
</dbReference>
<dbReference type="InterPro" id="IPR013154">
    <property type="entry name" value="ADH-like_N"/>
</dbReference>
<dbReference type="PANTHER" id="PTHR44013">
    <property type="entry name" value="ZINC-TYPE ALCOHOL DEHYDROGENASE-LIKE PROTEIN C16A3.02C"/>
    <property type="match status" value="1"/>
</dbReference>
<accession>A0A7S1RLJ4</accession>
<dbReference type="InterPro" id="IPR011032">
    <property type="entry name" value="GroES-like_sf"/>
</dbReference>
<dbReference type="InterPro" id="IPR052733">
    <property type="entry name" value="Chloroplast_QOR"/>
</dbReference>
<dbReference type="AlphaFoldDB" id="A0A7S1RLJ4"/>
<dbReference type="SMART" id="SM00829">
    <property type="entry name" value="PKS_ER"/>
    <property type="match status" value="1"/>
</dbReference>
<name>A0A7S1RLJ4_ALECA</name>
<feature type="domain" description="Enoyl reductase (ER)" evidence="1">
    <location>
        <begin position="23"/>
        <end position="316"/>
    </location>
</feature>
<dbReference type="SUPFAM" id="SSF50129">
    <property type="entry name" value="GroES-like"/>
    <property type="match status" value="1"/>
</dbReference>
<evidence type="ECO:0000259" key="1">
    <source>
        <dbReference type="SMART" id="SM00829"/>
    </source>
</evidence>